<dbReference type="RefSeq" id="WP_110036488.1">
    <property type="nucleotide sequence ID" value="NZ_QGTL01000002.1"/>
</dbReference>
<gene>
    <name evidence="2" type="ORF">DFR69_102404</name>
</gene>
<accession>A0A317NVP1</accession>
<feature type="signal peptide" evidence="1">
    <location>
        <begin position="1"/>
        <end position="28"/>
    </location>
</feature>
<comment type="caution">
    <text evidence="2">The sequence shown here is derived from an EMBL/GenBank/DDBJ whole genome shotgun (WGS) entry which is preliminary data.</text>
</comment>
<evidence type="ECO:0000313" key="3">
    <source>
        <dbReference type="Proteomes" id="UP000246410"/>
    </source>
</evidence>
<protein>
    <submittedName>
        <fullName evidence="2">Uncharacterized protein</fullName>
    </submittedName>
</protein>
<feature type="chain" id="PRO_5016281371" evidence="1">
    <location>
        <begin position="29"/>
        <end position="86"/>
    </location>
</feature>
<evidence type="ECO:0000313" key="2">
    <source>
        <dbReference type="EMBL" id="PWV79341.1"/>
    </source>
</evidence>
<keyword evidence="3" id="KW-1185">Reference proteome</keyword>
<evidence type="ECO:0000256" key="1">
    <source>
        <dbReference type="SAM" id="SignalP"/>
    </source>
</evidence>
<keyword evidence="1" id="KW-0732">Signal</keyword>
<proteinExistence type="predicted"/>
<sequence length="86" mass="8405">MRHRTTRRAAVAAAALGLTLAGSGLAAAAPTAEPIRHGHHDRSGLLSGSAEAGSSALGSAARGSAELAACVLLEAVVPLPVCLLLS</sequence>
<organism evidence="2 3">
    <name type="scientific">Nocardia neocaledoniensis</name>
    <dbReference type="NCBI Taxonomy" id="236511"/>
    <lineage>
        <taxon>Bacteria</taxon>
        <taxon>Bacillati</taxon>
        <taxon>Actinomycetota</taxon>
        <taxon>Actinomycetes</taxon>
        <taxon>Mycobacteriales</taxon>
        <taxon>Nocardiaceae</taxon>
        <taxon>Nocardia</taxon>
    </lineage>
</organism>
<dbReference type="AlphaFoldDB" id="A0A317NVP1"/>
<name>A0A317NVP1_9NOCA</name>
<dbReference type="EMBL" id="QGTL01000002">
    <property type="protein sequence ID" value="PWV79341.1"/>
    <property type="molecule type" value="Genomic_DNA"/>
</dbReference>
<reference evidence="2 3" key="1">
    <citation type="submission" date="2018-05" db="EMBL/GenBank/DDBJ databases">
        <title>Genomic Encyclopedia of Type Strains, Phase IV (KMG-IV): sequencing the most valuable type-strain genomes for metagenomic binning, comparative biology and taxonomic classification.</title>
        <authorList>
            <person name="Goeker M."/>
        </authorList>
    </citation>
    <scope>NUCLEOTIDE SEQUENCE [LARGE SCALE GENOMIC DNA]</scope>
    <source>
        <strain evidence="2 3">DSM 44717</strain>
    </source>
</reference>
<dbReference type="Proteomes" id="UP000246410">
    <property type="component" value="Unassembled WGS sequence"/>
</dbReference>
<dbReference type="InterPro" id="IPR006311">
    <property type="entry name" value="TAT_signal"/>
</dbReference>
<dbReference type="PROSITE" id="PS51318">
    <property type="entry name" value="TAT"/>
    <property type="match status" value="1"/>
</dbReference>